<reference evidence="2 3" key="1">
    <citation type="journal article" date="2020" name="Microb. Ecol.">
        <title>Ecogenomics of the Marine Benthic Filamentous Cyanobacterium Adonisia.</title>
        <authorList>
            <person name="Walter J.M."/>
            <person name="Coutinho F.H."/>
            <person name="Leomil L."/>
            <person name="Hargreaves P.I."/>
            <person name="Campeao M.E."/>
            <person name="Vieira V.V."/>
            <person name="Silva B.S."/>
            <person name="Fistarol G.O."/>
            <person name="Salomon P.S."/>
            <person name="Sawabe T."/>
            <person name="Mino S."/>
            <person name="Hosokawa M."/>
            <person name="Miyashita H."/>
            <person name="Maruyama F."/>
            <person name="van Verk M.C."/>
            <person name="Dutilh B.E."/>
            <person name="Thompson C.C."/>
            <person name="Thompson F.L."/>
        </authorList>
    </citation>
    <scope>NUCLEOTIDE SEQUENCE [LARGE SCALE GENOMIC DNA]</scope>
    <source>
        <strain evidence="2 3">CCMR0081</strain>
    </source>
</reference>
<evidence type="ECO:0000313" key="2">
    <source>
        <dbReference type="EMBL" id="NEZ56268.1"/>
    </source>
</evidence>
<protein>
    <submittedName>
        <fullName evidence="2">Uncharacterized protein</fullName>
    </submittedName>
</protein>
<evidence type="ECO:0000256" key="1">
    <source>
        <dbReference type="SAM" id="SignalP"/>
    </source>
</evidence>
<evidence type="ECO:0000313" key="3">
    <source>
        <dbReference type="Proteomes" id="UP000481033"/>
    </source>
</evidence>
<gene>
    <name evidence="2" type="ORF">DXZ20_11420</name>
</gene>
<sequence length="471" mass="52791">MFNLPSQLNRVSGLVVLQVCCLGLCPSLSAKADAIAVEDLTRNGTQPITQLPVATAIARETYVEEQRSHIQPHNYSLVLYPFTEEHQTHWQNLLWSTGILEPRAAYIDEAIAYLMGQANAFQLSANQRQTIEMAFQIGTQLYLSAPNAHPKIRQAMADAVDQVHNTKWSAMALSALAQGETTPQQRYVLSDRIRQRFPNWHQDLYLRTTLHDVAAIDHPIAMPPLDELLDWTIAPEQLHLYVLCSSDRGQLCQAVLKDRQGKFVREADGQLWSVPLGLRSLHTGLSWNFTRGETPQGVYRIKGTIPQPDTDYFRPYGQFALVQLFVPHEPGVQAFLPSQTKAGQASWSGGLAAYQVLLPPTWRNYLPIQQTYWAGKAGRNYFRIHGTGEDPGFFANSRQYPASAGWNPTIGCLSAIEIYDHQGRLQRADMPKILAALTDIDGEDFAGYLVVVNIPEADRLNVEEFLLGQQD</sequence>
<dbReference type="RefSeq" id="WP_163698265.1">
    <property type="nucleotide sequence ID" value="NZ_QXHD01000004.1"/>
</dbReference>
<feature type="signal peptide" evidence="1">
    <location>
        <begin position="1"/>
        <end position="32"/>
    </location>
</feature>
<keyword evidence="1" id="KW-0732">Signal</keyword>
<dbReference type="Proteomes" id="UP000481033">
    <property type="component" value="Unassembled WGS sequence"/>
</dbReference>
<accession>A0A6M0RJ22</accession>
<organism evidence="2 3">
    <name type="scientific">Adonisia turfae CCMR0081</name>
    <dbReference type="NCBI Taxonomy" id="2292702"/>
    <lineage>
        <taxon>Bacteria</taxon>
        <taxon>Bacillati</taxon>
        <taxon>Cyanobacteriota</taxon>
        <taxon>Adonisia</taxon>
        <taxon>Adonisia turfae</taxon>
    </lineage>
</organism>
<comment type="caution">
    <text evidence="2">The sequence shown here is derived from an EMBL/GenBank/DDBJ whole genome shotgun (WGS) entry which is preliminary data.</text>
</comment>
<keyword evidence="3" id="KW-1185">Reference proteome</keyword>
<dbReference type="AlphaFoldDB" id="A0A6M0RJ22"/>
<feature type="chain" id="PRO_5027081034" evidence="1">
    <location>
        <begin position="33"/>
        <end position="471"/>
    </location>
</feature>
<dbReference type="EMBL" id="QXHD01000004">
    <property type="protein sequence ID" value="NEZ56268.1"/>
    <property type="molecule type" value="Genomic_DNA"/>
</dbReference>
<name>A0A6M0RJ22_9CYAN</name>
<proteinExistence type="predicted"/>